<name>A0ABV6YQH0_UNCEI</name>
<sequence length="243" mass="26772">MRRFSIALLLLLVLVSSTTAYASGQLGKRITVYSWLPSFKGTMCVMDSTADIDASFGDISDNMNFPVALNAEYWINRAPIGFYFNFNYIGIEEESISEGNTGITIVKTVDMVFMDFGAGYQFGPFQLGSSPDGPTLGVDILAGGRYVWLQDIVDYRGVDKLKGSSKFVDPVIGGRLRLYPSRNWAVTFKGDIGGGAGADLMWNLLLGANWQFADHWWLNLAYRGFDIDYKPGDDSSNEVGLDA</sequence>
<gene>
    <name evidence="2" type="ORF">ACFL2Z_05400</name>
</gene>
<dbReference type="EMBL" id="JBHPEI010000116">
    <property type="protein sequence ID" value="MFC1800320.1"/>
    <property type="molecule type" value="Genomic_DNA"/>
</dbReference>
<protein>
    <recommendedName>
        <fullName evidence="4">Outer membrane protein beta-barrel domain-containing protein</fullName>
    </recommendedName>
</protein>
<evidence type="ECO:0000313" key="2">
    <source>
        <dbReference type="EMBL" id="MFC1800320.1"/>
    </source>
</evidence>
<feature type="non-terminal residue" evidence="2">
    <location>
        <position position="243"/>
    </location>
</feature>
<reference evidence="2 3" key="1">
    <citation type="submission" date="2024-09" db="EMBL/GenBank/DDBJ databases">
        <authorList>
            <person name="D'Angelo T."/>
        </authorList>
    </citation>
    <scope>NUCLEOTIDE SEQUENCE [LARGE SCALE GENOMIC DNA]</scope>
    <source>
        <strain evidence="2">SAG AM-311-F02</strain>
    </source>
</reference>
<accession>A0ABV6YQH0</accession>
<keyword evidence="1" id="KW-0732">Signal</keyword>
<comment type="caution">
    <text evidence="2">The sequence shown here is derived from an EMBL/GenBank/DDBJ whole genome shotgun (WGS) entry which is preliminary data.</text>
</comment>
<feature type="chain" id="PRO_5045651983" description="Outer membrane protein beta-barrel domain-containing protein" evidence="1">
    <location>
        <begin position="23"/>
        <end position="243"/>
    </location>
</feature>
<dbReference type="Proteomes" id="UP001594288">
    <property type="component" value="Unassembled WGS sequence"/>
</dbReference>
<organism evidence="2 3">
    <name type="scientific">Eiseniibacteriota bacterium</name>
    <dbReference type="NCBI Taxonomy" id="2212470"/>
    <lineage>
        <taxon>Bacteria</taxon>
        <taxon>Candidatus Eiseniibacteriota</taxon>
    </lineage>
</organism>
<evidence type="ECO:0000313" key="3">
    <source>
        <dbReference type="Proteomes" id="UP001594288"/>
    </source>
</evidence>
<proteinExistence type="predicted"/>
<evidence type="ECO:0008006" key="4">
    <source>
        <dbReference type="Google" id="ProtNLM"/>
    </source>
</evidence>
<feature type="signal peptide" evidence="1">
    <location>
        <begin position="1"/>
        <end position="22"/>
    </location>
</feature>
<keyword evidence="3" id="KW-1185">Reference proteome</keyword>
<evidence type="ECO:0000256" key="1">
    <source>
        <dbReference type="SAM" id="SignalP"/>
    </source>
</evidence>